<organism evidence="2 3">
    <name type="scientific">Penstemon smallii</name>
    <dbReference type="NCBI Taxonomy" id="265156"/>
    <lineage>
        <taxon>Eukaryota</taxon>
        <taxon>Viridiplantae</taxon>
        <taxon>Streptophyta</taxon>
        <taxon>Embryophyta</taxon>
        <taxon>Tracheophyta</taxon>
        <taxon>Spermatophyta</taxon>
        <taxon>Magnoliopsida</taxon>
        <taxon>eudicotyledons</taxon>
        <taxon>Gunneridae</taxon>
        <taxon>Pentapetalae</taxon>
        <taxon>asterids</taxon>
        <taxon>lamiids</taxon>
        <taxon>Lamiales</taxon>
        <taxon>Plantaginaceae</taxon>
        <taxon>Cheloneae</taxon>
        <taxon>Penstemon</taxon>
    </lineage>
</organism>
<protein>
    <submittedName>
        <fullName evidence="2">Uncharacterized protein</fullName>
    </submittedName>
</protein>
<comment type="caution">
    <text evidence="2">The sequence shown here is derived from an EMBL/GenBank/DDBJ whole genome shotgun (WGS) entry which is preliminary data.</text>
</comment>
<keyword evidence="3" id="KW-1185">Reference proteome</keyword>
<keyword evidence="1" id="KW-1133">Transmembrane helix</keyword>
<dbReference type="Proteomes" id="UP001634393">
    <property type="component" value="Unassembled WGS sequence"/>
</dbReference>
<proteinExistence type="predicted"/>
<evidence type="ECO:0000313" key="3">
    <source>
        <dbReference type="Proteomes" id="UP001634393"/>
    </source>
</evidence>
<name>A0ABD3S7D1_9LAMI</name>
<evidence type="ECO:0000313" key="2">
    <source>
        <dbReference type="EMBL" id="KAL3820388.1"/>
    </source>
</evidence>
<keyword evidence="1" id="KW-0472">Membrane</keyword>
<sequence>MVKTEVFLNTLLEQENMPFDMRHESSTYGASASGNSSLVGVLGCKEFARGLRSSMQRGVLRVILNLMKNLVFLFLYDLCLLYLLDFEQ</sequence>
<gene>
    <name evidence="2" type="ORF">ACJIZ3_006293</name>
</gene>
<keyword evidence="1" id="KW-0812">Transmembrane</keyword>
<dbReference type="EMBL" id="JBJXBP010000007">
    <property type="protein sequence ID" value="KAL3820388.1"/>
    <property type="molecule type" value="Genomic_DNA"/>
</dbReference>
<reference evidence="2 3" key="1">
    <citation type="submission" date="2024-12" db="EMBL/GenBank/DDBJ databases">
        <title>The unique morphological basis and parallel evolutionary history of personate flowers in Penstemon.</title>
        <authorList>
            <person name="Depatie T.H."/>
            <person name="Wessinger C.A."/>
        </authorList>
    </citation>
    <scope>NUCLEOTIDE SEQUENCE [LARGE SCALE GENOMIC DNA]</scope>
    <source>
        <strain evidence="2">WTNN_2</strain>
        <tissue evidence="2">Leaf</tissue>
    </source>
</reference>
<feature type="transmembrane region" description="Helical" evidence="1">
    <location>
        <begin position="62"/>
        <end position="84"/>
    </location>
</feature>
<evidence type="ECO:0000256" key="1">
    <source>
        <dbReference type="SAM" id="Phobius"/>
    </source>
</evidence>
<dbReference type="AlphaFoldDB" id="A0ABD3S7D1"/>
<accession>A0ABD3S7D1</accession>